<dbReference type="AlphaFoldDB" id="A0A561WT86"/>
<keyword evidence="5 6" id="KW-0472">Membrane</keyword>
<evidence type="ECO:0000256" key="6">
    <source>
        <dbReference type="SAM" id="Phobius"/>
    </source>
</evidence>
<feature type="domain" description="EamA" evidence="7">
    <location>
        <begin position="165"/>
        <end position="283"/>
    </location>
</feature>
<evidence type="ECO:0000256" key="4">
    <source>
        <dbReference type="ARBA" id="ARBA00022989"/>
    </source>
</evidence>
<dbReference type="PANTHER" id="PTHR32322:SF2">
    <property type="entry name" value="EAMA DOMAIN-CONTAINING PROTEIN"/>
    <property type="match status" value="1"/>
</dbReference>
<dbReference type="PANTHER" id="PTHR32322">
    <property type="entry name" value="INNER MEMBRANE TRANSPORTER"/>
    <property type="match status" value="1"/>
</dbReference>
<dbReference type="InterPro" id="IPR050638">
    <property type="entry name" value="AA-Vitamin_Transporters"/>
</dbReference>
<feature type="transmembrane region" description="Helical" evidence="6">
    <location>
        <begin position="79"/>
        <end position="99"/>
    </location>
</feature>
<name>A0A561WT86_9ACTN</name>
<feature type="transmembrane region" description="Helical" evidence="6">
    <location>
        <begin position="132"/>
        <end position="151"/>
    </location>
</feature>
<feature type="transmembrane region" description="Helical" evidence="6">
    <location>
        <begin position="49"/>
        <end position="67"/>
    </location>
</feature>
<evidence type="ECO:0000256" key="1">
    <source>
        <dbReference type="ARBA" id="ARBA00004141"/>
    </source>
</evidence>
<evidence type="ECO:0000256" key="3">
    <source>
        <dbReference type="ARBA" id="ARBA00022692"/>
    </source>
</evidence>
<feature type="transmembrane region" description="Helical" evidence="6">
    <location>
        <begin position="194"/>
        <end position="212"/>
    </location>
</feature>
<evidence type="ECO:0000256" key="2">
    <source>
        <dbReference type="ARBA" id="ARBA00007362"/>
    </source>
</evidence>
<dbReference type="EMBL" id="VIXA01000001">
    <property type="protein sequence ID" value="TWG27057.1"/>
    <property type="molecule type" value="Genomic_DNA"/>
</dbReference>
<keyword evidence="3 6" id="KW-0812">Transmembrane</keyword>
<feature type="transmembrane region" description="Helical" evidence="6">
    <location>
        <begin position="257"/>
        <end position="277"/>
    </location>
</feature>
<dbReference type="InterPro" id="IPR037185">
    <property type="entry name" value="EmrE-like"/>
</dbReference>
<dbReference type="SUPFAM" id="SSF103481">
    <property type="entry name" value="Multidrug resistance efflux transporter EmrE"/>
    <property type="match status" value="2"/>
</dbReference>
<evidence type="ECO:0000313" key="8">
    <source>
        <dbReference type="EMBL" id="TWG27057.1"/>
    </source>
</evidence>
<dbReference type="Pfam" id="PF00892">
    <property type="entry name" value="EamA"/>
    <property type="match status" value="2"/>
</dbReference>
<feature type="transmembrane region" description="Helical" evidence="6">
    <location>
        <begin position="105"/>
        <end position="125"/>
    </location>
</feature>
<keyword evidence="9" id="KW-1185">Reference proteome</keyword>
<keyword evidence="4 6" id="KW-1133">Transmembrane helix</keyword>
<evidence type="ECO:0000313" key="9">
    <source>
        <dbReference type="Proteomes" id="UP000319927"/>
    </source>
</evidence>
<organism evidence="8 9">
    <name type="scientific">Micromonospora palomenae</name>
    <dbReference type="NCBI Taxonomy" id="1461247"/>
    <lineage>
        <taxon>Bacteria</taxon>
        <taxon>Bacillati</taxon>
        <taxon>Actinomycetota</taxon>
        <taxon>Actinomycetes</taxon>
        <taxon>Micromonosporales</taxon>
        <taxon>Micromonosporaceae</taxon>
        <taxon>Micromonospora</taxon>
    </lineage>
</organism>
<evidence type="ECO:0000256" key="5">
    <source>
        <dbReference type="ARBA" id="ARBA00023136"/>
    </source>
</evidence>
<reference evidence="8 9" key="1">
    <citation type="submission" date="2019-06" db="EMBL/GenBank/DDBJ databases">
        <title>Sequencing the genomes of 1000 actinobacteria strains.</title>
        <authorList>
            <person name="Klenk H.-P."/>
        </authorList>
    </citation>
    <scope>NUCLEOTIDE SEQUENCE [LARGE SCALE GENOMIC DNA]</scope>
    <source>
        <strain evidence="8 9">DSM 102131</strain>
    </source>
</reference>
<dbReference type="Proteomes" id="UP000319927">
    <property type="component" value="Unassembled WGS sequence"/>
</dbReference>
<protein>
    <submittedName>
        <fullName evidence="8">DME family drug/metabolite transporter</fullName>
    </submittedName>
</protein>
<accession>A0A561WT86</accession>
<feature type="transmembrane region" description="Helical" evidence="6">
    <location>
        <begin position="163"/>
        <end position="182"/>
    </location>
</feature>
<comment type="subcellular location">
    <subcellularLocation>
        <location evidence="1">Membrane</location>
        <topology evidence="1">Multi-pass membrane protein</topology>
    </subcellularLocation>
</comment>
<evidence type="ECO:0000259" key="7">
    <source>
        <dbReference type="Pfam" id="PF00892"/>
    </source>
</evidence>
<feature type="domain" description="EamA" evidence="7">
    <location>
        <begin position="16"/>
        <end position="151"/>
    </location>
</feature>
<proteinExistence type="inferred from homology"/>
<comment type="similarity">
    <text evidence="2">Belongs to the EamA transporter family.</text>
</comment>
<sequence>MLVSEHPVTAARRFTTGLWLLISAGVLWGTGGPSGSLLALETGLSPLAVAAYRLAIGGTLIVVPLVLTRRPLPRGRHAWIRITVLGILAAVFQACFFAAVSLNTVSVATLLTIGASPVLVLIAEWITGRRRISLPILATVALAVTGLALLVGAPSSGHSTSGVLAGAALALLSAGGFATMTFVSARPVPGLDDLAATGFGFTIGAATLAPLTAETSGMSFTPGWASVGLLLFLGTAPTAVAYTLYFRGLRTTSAGTAALMALLEPLVGTVLATWILGDRLSPARFHRRRAARHGHPAPHPSLASLAVGARVGITKNACPGPRGSPWLRPC</sequence>
<feature type="transmembrane region" description="Helical" evidence="6">
    <location>
        <begin position="224"/>
        <end position="245"/>
    </location>
</feature>
<dbReference type="InterPro" id="IPR000620">
    <property type="entry name" value="EamA_dom"/>
</dbReference>
<dbReference type="RefSeq" id="WP_246157492.1">
    <property type="nucleotide sequence ID" value="NZ_VIXA01000001.1"/>
</dbReference>
<gene>
    <name evidence="8" type="ORF">FHX75_11192</name>
</gene>
<comment type="caution">
    <text evidence="8">The sequence shown here is derived from an EMBL/GenBank/DDBJ whole genome shotgun (WGS) entry which is preliminary data.</text>
</comment>
<dbReference type="GO" id="GO:0016020">
    <property type="term" value="C:membrane"/>
    <property type="evidence" value="ECO:0007669"/>
    <property type="project" value="UniProtKB-SubCell"/>
</dbReference>